<dbReference type="AlphaFoldDB" id="D7FPR4"/>
<dbReference type="InterPro" id="IPR011992">
    <property type="entry name" value="EF-hand-dom_pair"/>
</dbReference>
<dbReference type="SMART" id="SM00054">
    <property type="entry name" value="EFh"/>
    <property type="match status" value="2"/>
</dbReference>
<dbReference type="STRING" id="2880.D7FPR4"/>
<evidence type="ECO:0000313" key="3">
    <source>
        <dbReference type="EMBL" id="CBJ30521.1"/>
    </source>
</evidence>
<dbReference type="Gene3D" id="3.80.10.10">
    <property type="entry name" value="Ribonuclease Inhibitor"/>
    <property type="match status" value="2"/>
</dbReference>
<dbReference type="EMBL" id="FN649760">
    <property type="protein sequence ID" value="CBJ30521.1"/>
    <property type="molecule type" value="Genomic_DNA"/>
</dbReference>
<dbReference type="eggNOG" id="KOG4308">
    <property type="taxonomic scope" value="Eukaryota"/>
</dbReference>
<dbReference type="SMART" id="SM00368">
    <property type="entry name" value="LRR_RI"/>
    <property type="match status" value="5"/>
</dbReference>
<sequence length="864" mass="96240">MAALGSNISLLEIDLEGNLIGKSETMKVTSAGAIADMLSRNCTLTSLNLGWNFLRGDSAVTVAQSLQHNRSLQSLSLGHNSFSDHASQMLAVSLFENDTLSSVDLSYNSVTPSAAMVLAFALKTNATMKYLDLSGNRIGQNGGEALCVAMRMSTRDEGNLIVNMKNCDTSHKDETLFNDASATGEYELNLQIPYHRVVASELLRIANRKPTAHFRSLKHIVGNKVTNLKLHRESNAAVAPIDPRVDVTRRIKGCMAKDGMLGLGLVSEYADTLGINPEADAASKLMQIWNKVLAEDRKRENRDNVDSGGDDFVVSSFFEALFMLADKDEKGELIVEDLEILFQALKLPHSEARLRHVMSKYDADHSGSVDVEEFRHYMVISTDRGVAGLIVNMRQSPTDDARKRLFELATCNSGTFFTSHQAQGVLEAVSSSYNIIDAVAILIPQLASSQECSAFVDSNLDHRDKFKLRFMIGVAWGAILGMPSGHFSLDMQNPGDRLAASKMAAVGNQERQCSKSSGHADTSQHGNWQNFRNAEYNREPVVLTSAWFIKLPSSGMLRFDYVSTSRPDHHQIPLTERRFQRMLERLGISAPITSSTPIDEEVISAEALLALCTSHFRKMASSSPLFKIDVRDYYRSGSSPDDVSLASWWSAVDVTSVDIDRRDSFAHLVPSDRYVKAWYKLKELEVALCSSCLTSDQLVRILENFPREGQIRAEVVTTFYHKVTDTGNMCLLVDALRPDEEREVLARRGYLNVVNPIFADRYYHLNLAVWDEREMAKILVHLAITEPGENWLDETYTRSPEIGALYGWELPLDWTQDLEKSTLCGRVGTTFSSRVEATVGILAYTFERQQRYLCLNLGETRCAS</sequence>
<dbReference type="InterPro" id="IPR052394">
    <property type="entry name" value="LRR-containing"/>
</dbReference>
<feature type="domain" description="EF-hand" evidence="2">
    <location>
        <begin position="349"/>
        <end position="384"/>
    </location>
</feature>
<dbReference type="PANTHER" id="PTHR24114">
    <property type="entry name" value="LEUCINE RICH REPEAT FAMILY PROTEIN"/>
    <property type="match status" value="1"/>
</dbReference>
<gene>
    <name evidence="3" type="ORF">Esi_0195_0049</name>
</gene>
<dbReference type="InterPro" id="IPR018247">
    <property type="entry name" value="EF_Hand_1_Ca_BS"/>
</dbReference>
<dbReference type="InParanoid" id="D7FPR4"/>
<dbReference type="CDD" id="cd00051">
    <property type="entry name" value="EFh"/>
    <property type="match status" value="1"/>
</dbReference>
<dbReference type="OrthoDB" id="120976at2759"/>
<dbReference type="InterPro" id="IPR032675">
    <property type="entry name" value="LRR_dom_sf"/>
</dbReference>
<dbReference type="Gene3D" id="1.10.238.10">
    <property type="entry name" value="EF-hand"/>
    <property type="match status" value="1"/>
</dbReference>
<evidence type="ECO:0000256" key="1">
    <source>
        <dbReference type="ARBA" id="ARBA00022837"/>
    </source>
</evidence>
<dbReference type="Pfam" id="PF13516">
    <property type="entry name" value="LRR_6"/>
    <property type="match status" value="3"/>
</dbReference>
<proteinExistence type="predicted"/>
<organism evidence="3 4">
    <name type="scientific">Ectocarpus siliculosus</name>
    <name type="common">Brown alga</name>
    <name type="synonym">Conferva siliculosa</name>
    <dbReference type="NCBI Taxonomy" id="2880"/>
    <lineage>
        <taxon>Eukaryota</taxon>
        <taxon>Sar</taxon>
        <taxon>Stramenopiles</taxon>
        <taxon>Ochrophyta</taxon>
        <taxon>PX clade</taxon>
        <taxon>Phaeophyceae</taxon>
        <taxon>Ectocarpales</taxon>
        <taxon>Ectocarpaceae</taxon>
        <taxon>Ectocarpus</taxon>
    </lineage>
</organism>
<dbReference type="InterPro" id="IPR002048">
    <property type="entry name" value="EF_hand_dom"/>
</dbReference>
<dbReference type="PANTHER" id="PTHR24114:SF2">
    <property type="entry name" value="F-BOX DOMAIN-CONTAINING PROTEIN-RELATED"/>
    <property type="match status" value="1"/>
</dbReference>
<dbReference type="Proteomes" id="UP000002630">
    <property type="component" value="Unassembled WGS sequence"/>
</dbReference>
<dbReference type="SUPFAM" id="SSF47473">
    <property type="entry name" value="EF-hand"/>
    <property type="match status" value="1"/>
</dbReference>
<dbReference type="SUPFAM" id="SSF52047">
    <property type="entry name" value="RNI-like"/>
    <property type="match status" value="1"/>
</dbReference>
<name>D7FPR4_ECTSI</name>
<evidence type="ECO:0000259" key="2">
    <source>
        <dbReference type="PROSITE" id="PS50222"/>
    </source>
</evidence>
<dbReference type="Pfam" id="PF13499">
    <property type="entry name" value="EF-hand_7"/>
    <property type="match status" value="1"/>
</dbReference>
<dbReference type="GO" id="GO:0005509">
    <property type="term" value="F:calcium ion binding"/>
    <property type="evidence" value="ECO:0007669"/>
    <property type="project" value="InterPro"/>
</dbReference>
<reference evidence="3 4" key="1">
    <citation type="journal article" date="2010" name="Nature">
        <title>The Ectocarpus genome and the independent evolution of multicellularity in brown algae.</title>
        <authorList>
            <person name="Cock J.M."/>
            <person name="Sterck L."/>
            <person name="Rouze P."/>
            <person name="Scornet D."/>
            <person name="Allen A.E."/>
            <person name="Amoutzias G."/>
            <person name="Anthouard V."/>
            <person name="Artiguenave F."/>
            <person name="Aury J.M."/>
            <person name="Badger J.H."/>
            <person name="Beszteri B."/>
            <person name="Billiau K."/>
            <person name="Bonnet E."/>
            <person name="Bothwell J.H."/>
            <person name="Bowler C."/>
            <person name="Boyen C."/>
            <person name="Brownlee C."/>
            <person name="Carrano C.J."/>
            <person name="Charrier B."/>
            <person name="Cho G.Y."/>
            <person name="Coelho S.M."/>
            <person name="Collen J."/>
            <person name="Corre E."/>
            <person name="Da Silva C."/>
            <person name="Delage L."/>
            <person name="Delaroque N."/>
            <person name="Dittami S.M."/>
            <person name="Doulbeau S."/>
            <person name="Elias M."/>
            <person name="Farnham G."/>
            <person name="Gachon C.M."/>
            <person name="Gschloessl B."/>
            <person name="Heesch S."/>
            <person name="Jabbari K."/>
            <person name="Jubin C."/>
            <person name="Kawai H."/>
            <person name="Kimura K."/>
            <person name="Kloareg B."/>
            <person name="Kupper F.C."/>
            <person name="Lang D."/>
            <person name="Le Bail A."/>
            <person name="Leblanc C."/>
            <person name="Lerouge P."/>
            <person name="Lohr M."/>
            <person name="Lopez P.J."/>
            <person name="Martens C."/>
            <person name="Maumus F."/>
            <person name="Michel G."/>
            <person name="Miranda-Saavedra D."/>
            <person name="Morales J."/>
            <person name="Moreau H."/>
            <person name="Motomura T."/>
            <person name="Nagasato C."/>
            <person name="Napoli C.A."/>
            <person name="Nelson D.R."/>
            <person name="Nyvall-Collen P."/>
            <person name="Peters A.F."/>
            <person name="Pommier C."/>
            <person name="Potin P."/>
            <person name="Poulain J."/>
            <person name="Quesneville H."/>
            <person name="Read B."/>
            <person name="Rensing S.A."/>
            <person name="Ritter A."/>
            <person name="Rousvoal S."/>
            <person name="Samanta M."/>
            <person name="Samson G."/>
            <person name="Schroeder D.C."/>
            <person name="Segurens B."/>
            <person name="Strittmatter M."/>
            <person name="Tonon T."/>
            <person name="Tregear J.W."/>
            <person name="Valentin K."/>
            <person name="von Dassow P."/>
            <person name="Yamagishi T."/>
            <person name="Van de Peer Y."/>
            <person name="Wincker P."/>
        </authorList>
    </citation>
    <scope>NUCLEOTIDE SEQUENCE [LARGE SCALE GENOMIC DNA]</scope>
    <source>
        <strain evidence="4">Ec32 / CCAP1310/4</strain>
    </source>
</reference>
<dbReference type="PROSITE" id="PS00018">
    <property type="entry name" value="EF_HAND_1"/>
    <property type="match status" value="1"/>
</dbReference>
<dbReference type="InterPro" id="IPR001611">
    <property type="entry name" value="Leu-rich_rpt"/>
</dbReference>
<feature type="domain" description="EF-hand" evidence="2">
    <location>
        <begin position="313"/>
        <end position="348"/>
    </location>
</feature>
<keyword evidence="4" id="KW-1185">Reference proteome</keyword>
<protein>
    <submittedName>
        <fullName evidence="3">Hypothetical leucine rich repeat calcium binding protein</fullName>
    </submittedName>
</protein>
<evidence type="ECO:0000313" key="4">
    <source>
        <dbReference type="Proteomes" id="UP000002630"/>
    </source>
</evidence>
<accession>D7FPR4</accession>
<dbReference type="PROSITE" id="PS50222">
    <property type="entry name" value="EF_HAND_2"/>
    <property type="match status" value="2"/>
</dbReference>
<keyword evidence="1" id="KW-0106">Calcium</keyword>